<keyword evidence="2" id="KW-1185">Reference proteome</keyword>
<comment type="caution">
    <text evidence="1">The sequence shown here is derived from an EMBL/GenBank/DDBJ whole genome shotgun (WGS) entry which is preliminary data.</text>
</comment>
<dbReference type="EMBL" id="JAZHRV010000001">
    <property type="protein sequence ID" value="MEH2556669.1"/>
    <property type="molecule type" value="Genomic_DNA"/>
</dbReference>
<evidence type="ECO:0000313" key="1">
    <source>
        <dbReference type="EMBL" id="MEH2556669.1"/>
    </source>
</evidence>
<accession>A0ABU8BDP1</accession>
<name>A0ABU8BDP1_9BRAD</name>
<reference evidence="1 2" key="1">
    <citation type="submission" date="2024-02" db="EMBL/GenBank/DDBJ databases">
        <title>Adaptive strategies in a cosmopolitan and abundant soil bacterium.</title>
        <authorList>
            <person name="Carini P."/>
        </authorList>
    </citation>
    <scope>NUCLEOTIDE SEQUENCE [LARGE SCALE GENOMIC DNA]</scope>
    <source>
        <strain evidence="1 2">AZCC 1608</strain>
    </source>
</reference>
<protein>
    <submittedName>
        <fullName evidence="1">Uncharacterized protein</fullName>
    </submittedName>
</protein>
<organism evidence="1 2">
    <name type="scientific">Bradyrhizobium algeriense</name>
    <dbReference type="NCBI Taxonomy" id="634784"/>
    <lineage>
        <taxon>Bacteria</taxon>
        <taxon>Pseudomonadati</taxon>
        <taxon>Pseudomonadota</taxon>
        <taxon>Alphaproteobacteria</taxon>
        <taxon>Hyphomicrobiales</taxon>
        <taxon>Nitrobacteraceae</taxon>
        <taxon>Bradyrhizobium</taxon>
    </lineage>
</organism>
<dbReference type="Proteomes" id="UP001364224">
    <property type="component" value="Unassembled WGS sequence"/>
</dbReference>
<gene>
    <name evidence="1" type="ORF">V1286_004198</name>
</gene>
<proteinExistence type="predicted"/>
<evidence type="ECO:0000313" key="2">
    <source>
        <dbReference type="Proteomes" id="UP001364224"/>
    </source>
</evidence>
<dbReference type="RefSeq" id="WP_334482127.1">
    <property type="nucleotide sequence ID" value="NZ_JAZHRV010000001.1"/>
</dbReference>
<sequence length="47" mass="4966">MIGIVASALLPAILDNAAGPCPDGKNATLQCVQQHPLWREADINHTT</sequence>